<keyword evidence="2" id="KW-1185">Reference proteome</keyword>
<dbReference type="Proteomes" id="UP001227230">
    <property type="component" value="Chromosome 17"/>
</dbReference>
<proteinExistence type="predicted"/>
<name>A0ABY9DN42_VITVI</name>
<accession>A0ABY9DN42</accession>
<evidence type="ECO:0000313" key="2">
    <source>
        <dbReference type="Proteomes" id="UP001227230"/>
    </source>
</evidence>
<sequence length="120" mass="13768">MHPNIARILMGCAVLNRFYAIEFSVLEVLFMYTVQLGVVGRFTLSAQCHTFQFVTELPNSKNGWLKGNMLVFGIWDMPPGPSHPNKEFWVNRPIVYPENEKRECLAKWVEKASFDLSIGC</sequence>
<reference evidence="1 2" key="1">
    <citation type="journal article" date="2023" name="Hortic Res">
        <title>The complete reference genome for grapevine (Vitis vinifera L.) genetics and breeding.</title>
        <authorList>
            <person name="Shi X."/>
            <person name="Cao S."/>
            <person name="Wang X."/>
            <person name="Huang S."/>
            <person name="Wang Y."/>
            <person name="Liu Z."/>
            <person name="Liu W."/>
            <person name="Leng X."/>
            <person name="Peng Y."/>
            <person name="Wang N."/>
            <person name="Wang Y."/>
            <person name="Ma Z."/>
            <person name="Xu X."/>
            <person name="Zhang F."/>
            <person name="Xue H."/>
            <person name="Zhong H."/>
            <person name="Wang Y."/>
            <person name="Zhang K."/>
            <person name="Velt A."/>
            <person name="Avia K."/>
            <person name="Holtgrawe D."/>
            <person name="Grimplet J."/>
            <person name="Matus J.T."/>
            <person name="Ware D."/>
            <person name="Wu X."/>
            <person name="Wang H."/>
            <person name="Liu C."/>
            <person name="Fang Y."/>
            <person name="Rustenholz C."/>
            <person name="Cheng Z."/>
            <person name="Xiao H."/>
            <person name="Zhou Y."/>
        </authorList>
    </citation>
    <scope>NUCLEOTIDE SEQUENCE [LARGE SCALE GENOMIC DNA]</scope>
    <source>
        <strain evidence="2">cv. Pinot noir / PN40024</strain>
        <tissue evidence="1">Leaf</tissue>
    </source>
</reference>
<evidence type="ECO:0000313" key="1">
    <source>
        <dbReference type="EMBL" id="WKA08010.1"/>
    </source>
</evidence>
<gene>
    <name evidence="1" type="ORF">VitviT2T_025774</name>
</gene>
<dbReference type="EMBL" id="CP126664">
    <property type="protein sequence ID" value="WKA08010.1"/>
    <property type="molecule type" value="Genomic_DNA"/>
</dbReference>
<protein>
    <submittedName>
        <fullName evidence="1">Uncharacterized protein</fullName>
    </submittedName>
</protein>
<organism evidence="1 2">
    <name type="scientific">Vitis vinifera</name>
    <name type="common">Grape</name>
    <dbReference type="NCBI Taxonomy" id="29760"/>
    <lineage>
        <taxon>Eukaryota</taxon>
        <taxon>Viridiplantae</taxon>
        <taxon>Streptophyta</taxon>
        <taxon>Embryophyta</taxon>
        <taxon>Tracheophyta</taxon>
        <taxon>Spermatophyta</taxon>
        <taxon>Magnoliopsida</taxon>
        <taxon>eudicotyledons</taxon>
        <taxon>Gunneridae</taxon>
        <taxon>Pentapetalae</taxon>
        <taxon>rosids</taxon>
        <taxon>Vitales</taxon>
        <taxon>Vitaceae</taxon>
        <taxon>Viteae</taxon>
        <taxon>Vitis</taxon>
    </lineage>
</organism>